<feature type="transmembrane region" description="Helical" evidence="1">
    <location>
        <begin position="203"/>
        <end position="221"/>
    </location>
</feature>
<keyword evidence="1" id="KW-1133">Transmembrane helix</keyword>
<feature type="transmembrane region" description="Helical" evidence="1">
    <location>
        <begin position="6"/>
        <end position="25"/>
    </location>
</feature>
<feature type="transmembrane region" description="Helical" evidence="1">
    <location>
        <begin position="403"/>
        <end position="422"/>
    </location>
</feature>
<feature type="transmembrane region" description="Helical" evidence="1">
    <location>
        <begin position="434"/>
        <end position="457"/>
    </location>
</feature>
<feature type="transmembrane region" description="Helical" evidence="1">
    <location>
        <begin position="109"/>
        <end position="126"/>
    </location>
</feature>
<feature type="transmembrane region" description="Helical" evidence="1">
    <location>
        <begin position="469"/>
        <end position="486"/>
    </location>
</feature>
<sequence length="644" mass="74382">MNWGMSLIYLPMMFFIYYNAGKIILKSAKYKNITVIKSIISGFIAVYFINFIVALPIQLLRLSWNIYFYGISSAYLLLIVLIVKINGIKPSFDFDRDNLLSFVKRHLRKYWLLYALVIVFSILSMANQQPYYSMNYDDPYYIGKIVHLIQSPAVLNENYFNGALTTETVGLERLLNTYELGYGYFATLFHISVPFFCRATMVIHNYILVLLVYYALAEVFAGKETALSQYVLLPFVVFIIPFGYLNVESFIHMYDGWQFQTAIFYGGSVVRVTAIPTILLFAKDLLEKIDFRKIIFMGMIYLVMLSFSSIFIQIGILMFLILIFIKIWIVYRETSIRSRKISAALSGGLLLGLVLSVSLIDKNALPSIAEGESFFIAYINDGAFFAYGFIILLATFPLCKDSIGRYLILAVTLFYLFLRLNIFEQLLAITSFDLFFVTLRTIASVEHMLLFFIGVILVKTVERISLTKWIAYFAAVCLTMTVVYWLKNIERFKLYEYLGSGVNKDGYSISRLLHNDQMIPNLISETGKYFETLDYGNYKLLLAESYSYDNTELDSMGFVMASNRIETSLRGGCGLTQTEYDTALDYFRGEKTYSELSIIVKKREIDYILIGDEKQYEELLGYNKECVMTFENGTQRMFWLMKLR</sequence>
<name>A0ABT1SHK4_9FIRM</name>
<feature type="transmembrane region" description="Helical" evidence="1">
    <location>
        <begin position="259"/>
        <end position="281"/>
    </location>
</feature>
<protein>
    <submittedName>
        <fullName evidence="2">DUF6077 domain-containing protein</fullName>
    </submittedName>
</protein>
<feature type="transmembrane region" description="Helical" evidence="1">
    <location>
        <begin position="341"/>
        <end position="360"/>
    </location>
</feature>
<feature type="transmembrane region" description="Helical" evidence="1">
    <location>
        <begin position="375"/>
        <end position="396"/>
    </location>
</feature>
<feature type="transmembrane region" description="Helical" evidence="1">
    <location>
        <begin position="301"/>
        <end position="329"/>
    </location>
</feature>
<gene>
    <name evidence="2" type="ORF">NE663_00255</name>
</gene>
<dbReference type="Pfam" id="PF19554">
    <property type="entry name" value="DUF6077"/>
    <property type="match status" value="1"/>
</dbReference>
<comment type="caution">
    <text evidence="2">The sequence shown here is derived from an EMBL/GenBank/DDBJ whole genome shotgun (WGS) entry which is preliminary data.</text>
</comment>
<keyword evidence="1" id="KW-0472">Membrane</keyword>
<feature type="transmembrane region" description="Helical" evidence="1">
    <location>
        <begin position="180"/>
        <end position="196"/>
    </location>
</feature>
<keyword evidence="1" id="KW-0812">Transmembrane</keyword>
<feature type="transmembrane region" description="Helical" evidence="1">
    <location>
        <begin position="66"/>
        <end position="88"/>
    </location>
</feature>
<dbReference type="InterPro" id="IPR045723">
    <property type="entry name" value="DUF6077"/>
</dbReference>
<dbReference type="Proteomes" id="UP001524435">
    <property type="component" value="Unassembled WGS sequence"/>
</dbReference>
<evidence type="ECO:0000313" key="3">
    <source>
        <dbReference type="Proteomes" id="UP001524435"/>
    </source>
</evidence>
<feature type="transmembrane region" description="Helical" evidence="1">
    <location>
        <begin position="227"/>
        <end position="247"/>
    </location>
</feature>
<evidence type="ECO:0000256" key="1">
    <source>
        <dbReference type="SAM" id="Phobius"/>
    </source>
</evidence>
<dbReference type="EMBL" id="JANGCH010000001">
    <property type="protein sequence ID" value="MCQ5120693.1"/>
    <property type="molecule type" value="Genomic_DNA"/>
</dbReference>
<evidence type="ECO:0000313" key="2">
    <source>
        <dbReference type="EMBL" id="MCQ5120693.1"/>
    </source>
</evidence>
<feature type="transmembrane region" description="Helical" evidence="1">
    <location>
        <begin position="37"/>
        <end position="60"/>
    </location>
</feature>
<keyword evidence="3" id="KW-1185">Reference proteome</keyword>
<organism evidence="2 3">
    <name type="scientific">Massilicoli timonensis</name>
    <dbReference type="NCBI Taxonomy" id="2015901"/>
    <lineage>
        <taxon>Bacteria</taxon>
        <taxon>Bacillati</taxon>
        <taxon>Bacillota</taxon>
        <taxon>Erysipelotrichia</taxon>
        <taxon>Erysipelotrichales</taxon>
        <taxon>Erysipelotrichaceae</taxon>
        <taxon>Massilicoli</taxon>
    </lineage>
</organism>
<reference evidence="2 3" key="1">
    <citation type="submission" date="2022-06" db="EMBL/GenBank/DDBJ databases">
        <title>Isolation of gut microbiota from human fecal samples.</title>
        <authorList>
            <person name="Pamer E.G."/>
            <person name="Barat B."/>
            <person name="Waligurski E."/>
            <person name="Medina S."/>
            <person name="Paddock L."/>
            <person name="Mostad J."/>
        </authorList>
    </citation>
    <scope>NUCLEOTIDE SEQUENCE [LARGE SCALE GENOMIC DNA]</scope>
    <source>
        <strain evidence="2 3">DFI.6.1</strain>
    </source>
</reference>
<accession>A0ABT1SHK4</accession>
<dbReference type="RefSeq" id="WP_102267681.1">
    <property type="nucleotide sequence ID" value="NZ_CANTYB010000072.1"/>
</dbReference>
<proteinExistence type="predicted"/>